<dbReference type="GO" id="GO:0005525">
    <property type="term" value="F:GTP binding"/>
    <property type="evidence" value="ECO:0007669"/>
    <property type="project" value="UniProtKB-UniRule"/>
</dbReference>
<dbReference type="PANTHER" id="PTHR32120">
    <property type="entry name" value="SMALL RIBOSOMAL SUBUNIT BIOGENESIS GTPASE RSGA"/>
    <property type="match status" value="1"/>
</dbReference>
<dbReference type="GO" id="GO:0019843">
    <property type="term" value="F:rRNA binding"/>
    <property type="evidence" value="ECO:0007669"/>
    <property type="project" value="UniProtKB-KW"/>
</dbReference>
<comment type="subcellular location">
    <subcellularLocation>
        <location evidence="10">Cytoplasm</location>
    </subcellularLocation>
</comment>
<feature type="binding site" evidence="10">
    <location>
        <position position="248"/>
    </location>
    <ligand>
        <name>Zn(2+)</name>
        <dbReference type="ChEBI" id="CHEBI:29105"/>
    </ligand>
</feature>
<comment type="subunit">
    <text evidence="10">Monomer. Associates with 30S ribosomal subunit, binds 16S rRNA.</text>
</comment>
<evidence type="ECO:0000256" key="9">
    <source>
        <dbReference type="ARBA" id="ARBA00023134"/>
    </source>
</evidence>
<feature type="binding site" evidence="10">
    <location>
        <begin position="112"/>
        <end position="115"/>
    </location>
    <ligand>
        <name>GTP</name>
        <dbReference type="ChEBI" id="CHEBI:37565"/>
    </ligand>
</feature>
<keyword evidence="8 10" id="KW-0694">RNA-binding</keyword>
<evidence type="ECO:0000256" key="2">
    <source>
        <dbReference type="ARBA" id="ARBA00022517"/>
    </source>
</evidence>
<dbReference type="InterPro" id="IPR010914">
    <property type="entry name" value="RsgA_GTPase_dom"/>
</dbReference>
<evidence type="ECO:0000256" key="3">
    <source>
        <dbReference type="ARBA" id="ARBA00022723"/>
    </source>
</evidence>
<keyword evidence="9 10" id="KW-0342">GTP-binding</keyword>
<feature type="domain" description="CP-type G" evidence="12">
    <location>
        <begin position="63"/>
        <end position="219"/>
    </location>
</feature>
<dbReference type="SUPFAM" id="SSF50249">
    <property type="entry name" value="Nucleic acid-binding proteins"/>
    <property type="match status" value="1"/>
</dbReference>
<evidence type="ECO:0000313" key="13">
    <source>
        <dbReference type="EMBL" id="PRO65331.1"/>
    </source>
</evidence>
<dbReference type="AlphaFoldDB" id="A0A2P6MGD6"/>
<dbReference type="Gene3D" id="2.40.50.140">
    <property type="entry name" value="Nucleic acid-binding proteins"/>
    <property type="match status" value="1"/>
</dbReference>
<dbReference type="Gene3D" id="3.40.50.300">
    <property type="entry name" value="P-loop containing nucleotide triphosphate hydrolases"/>
    <property type="match status" value="1"/>
</dbReference>
<dbReference type="HAMAP" id="MF_01820">
    <property type="entry name" value="GTPase_RsgA"/>
    <property type="match status" value="1"/>
</dbReference>
<reference evidence="13 14" key="1">
    <citation type="submission" date="2018-03" db="EMBL/GenBank/DDBJ databases">
        <title>Bacillus urumqiensis sp. nov., a moderately haloalkaliphilic bacterium isolated from a salt lake.</title>
        <authorList>
            <person name="Zhao B."/>
            <person name="Liao Z."/>
        </authorList>
    </citation>
    <scope>NUCLEOTIDE SEQUENCE [LARGE SCALE GENOMIC DNA]</scope>
    <source>
        <strain evidence="13 14">BZ-SZ-XJ18</strain>
    </source>
</reference>
<dbReference type="GO" id="GO:0005737">
    <property type="term" value="C:cytoplasm"/>
    <property type="evidence" value="ECO:0007669"/>
    <property type="project" value="UniProtKB-SubCell"/>
</dbReference>
<evidence type="ECO:0000259" key="11">
    <source>
        <dbReference type="PROSITE" id="PS50936"/>
    </source>
</evidence>
<evidence type="ECO:0000256" key="10">
    <source>
        <dbReference type="HAMAP-Rule" id="MF_01820"/>
    </source>
</evidence>
<dbReference type="Proteomes" id="UP000243650">
    <property type="component" value="Unassembled WGS sequence"/>
</dbReference>
<sequence>MPKGRIVKSLSGFYYVESDGEIFQCRARGNFRNRGITPIVGDWVEYEAENKTDGYIMEVHDRSSSLRRPPVANVDQAVIVSAVEHPAFSTLILDKLLVHTEAAGMDAVIVITKKDLGVTEDIEEACLVYRQLGYPVILTAHSEGAAEELRSFLEGKVSVFAGQSGVGKSTLLNTLHPELGIETGEVSKSLKRGKHTTRHVELIPIEGGYVADTPGFSSLDFSGIEEEVLSHYFPEMAERINDCRFRGCRHLNEPGCEVQAAVEQGDIASFRYKNYKQFHEEISSQKRRY</sequence>
<keyword evidence="1 10" id="KW-0963">Cytoplasm</keyword>
<evidence type="ECO:0000256" key="4">
    <source>
        <dbReference type="ARBA" id="ARBA00022730"/>
    </source>
</evidence>
<comment type="similarity">
    <text evidence="10">Belongs to the TRAFAC class YlqF/YawG GTPase family. RsgA subfamily.</text>
</comment>
<evidence type="ECO:0000259" key="12">
    <source>
        <dbReference type="PROSITE" id="PS51721"/>
    </source>
</evidence>
<organism evidence="13 14">
    <name type="scientific">Alkalicoccus urumqiensis</name>
    <name type="common">Bacillus urumqiensis</name>
    <dbReference type="NCBI Taxonomy" id="1548213"/>
    <lineage>
        <taxon>Bacteria</taxon>
        <taxon>Bacillati</taxon>
        <taxon>Bacillota</taxon>
        <taxon>Bacilli</taxon>
        <taxon>Bacillales</taxon>
        <taxon>Bacillaceae</taxon>
        <taxon>Alkalicoccus</taxon>
    </lineage>
</organism>
<proteinExistence type="inferred from homology"/>
<keyword evidence="5 10" id="KW-0547">Nucleotide-binding</keyword>
<feature type="binding site" evidence="10">
    <location>
        <begin position="162"/>
        <end position="170"/>
    </location>
    <ligand>
        <name>GTP</name>
        <dbReference type="ChEBI" id="CHEBI:37565"/>
    </ligand>
</feature>
<keyword evidence="2 10" id="KW-0690">Ribosome biogenesis</keyword>
<dbReference type="PROSITE" id="PS50936">
    <property type="entry name" value="ENGC_GTPASE"/>
    <property type="match status" value="1"/>
</dbReference>
<feature type="binding site" evidence="10">
    <location>
        <position position="243"/>
    </location>
    <ligand>
        <name>Zn(2+)</name>
        <dbReference type="ChEBI" id="CHEBI:29105"/>
    </ligand>
</feature>
<evidence type="ECO:0000313" key="14">
    <source>
        <dbReference type="Proteomes" id="UP000243650"/>
    </source>
</evidence>
<dbReference type="InterPro" id="IPR012340">
    <property type="entry name" value="NA-bd_OB-fold"/>
</dbReference>
<dbReference type="GO" id="GO:0003924">
    <property type="term" value="F:GTPase activity"/>
    <property type="evidence" value="ECO:0007669"/>
    <property type="project" value="UniProtKB-UniRule"/>
</dbReference>
<feature type="binding site" evidence="10">
    <location>
        <position position="256"/>
    </location>
    <ligand>
        <name>Zn(2+)</name>
        <dbReference type="ChEBI" id="CHEBI:29105"/>
    </ligand>
</feature>
<comment type="function">
    <text evidence="10">One of several proteins that assist in the late maturation steps of the functional core of the 30S ribosomal subunit. Helps release RbfA from mature subunits. May play a role in the assembly of ribosomal proteins into the subunit. Circularly permuted GTPase that catalyzes slow GTP hydrolysis, GTPase activity is stimulated by the 30S ribosomal subunit.</text>
</comment>
<evidence type="ECO:0000256" key="5">
    <source>
        <dbReference type="ARBA" id="ARBA00022741"/>
    </source>
</evidence>
<dbReference type="CDD" id="cd04466">
    <property type="entry name" value="S1_YloQ_GTPase"/>
    <property type="match status" value="1"/>
</dbReference>
<dbReference type="InterPro" id="IPR004881">
    <property type="entry name" value="Ribosome_biogen_GTPase_RsgA"/>
</dbReference>
<gene>
    <name evidence="10 13" type="primary">rsgA</name>
    <name evidence="13" type="ORF">C6I21_10765</name>
</gene>
<evidence type="ECO:0000256" key="6">
    <source>
        <dbReference type="ARBA" id="ARBA00022801"/>
    </source>
</evidence>
<keyword evidence="6 10" id="KW-0378">Hydrolase</keyword>
<dbReference type="NCBIfam" id="TIGR00157">
    <property type="entry name" value="ribosome small subunit-dependent GTPase A"/>
    <property type="match status" value="1"/>
</dbReference>
<keyword evidence="4 10" id="KW-0699">rRNA-binding</keyword>
<dbReference type="InterPro" id="IPR027417">
    <property type="entry name" value="P-loop_NTPase"/>
</dbReference>
<dbReference type="InterPro" id="IPR031944">
    <property type="entry name" value="RsgA_N"/>
</dbReference>
<dbReference type="Gene3D" id="1.10.40.50">
    <property type="entry name" value="Probable gtpase engc, domain 3"/>
    <property type="match status" value="1"/>
</dbReference>
<feature type="binding site" evidence="10">
    <location>
        <position position="250"/>
    </location>
    <ligand>
        <name>Zn(2+)</name>
        <dbReference type="ChEBI" id="CHEBI:29105"/>
    </ligand>
</feature>
<keyword evidence="3 10" id="KW-0479">Metal-binding</keyword>
<dbReference type="PANTHER" id="PTHR32120:SF11">
    <property type="entry name" value="SMALL RIBOSOMAL SUBUNIT BIOGENESIS GTPASE RSGA 1, MITOCHONDRIAL-RELATED"/>
    <property type="match status" value="1"/>
</dbReference>
<dbReference type="CDD" id="cd01854">
    <property type="entry name" value="YjeQ_EngC"/>
    <property type="match status" value="1"/>
</dbReference>
<feature type="domain" description="EngC GTPase" evidence="11">
    <location>
        <begin position="72"/>
        <end position="217"/>
    </location>
</feature>
<comment type="cofactor">
    <cofactor evidence="10">
        <name>Zn(2+)</name>
        <dbReference type="ChEBI" id="CHEBI:29105"/>
    </cofactor>
    <text evidence="10">Binds 1 zinc ion per subunit.</text>
</comment>
<dbReference type="SUPFAM" id="SSF52540">
    <property type="entry name" value="P-loop containing nucleoside triphosphate hydrolases"/>
    <property type="match status" value="1"/>
</dbReference>
<accession>A0A2P6MGD6</accession>
<dbReference type="Pfam" id="PF03193">
    <property type="entry name" value="RsgA_GTPase"/>
    <property type="match status" value="1"/>
</dbReference>
<evidence type="ECO:0000256" key="7">
    <source>
        <dbReference type="ARBA" id="ARBA00022833"/>
    </source>
</evidence>
<dbReference type="Pfam" id="PF16745">
    <property type="entry name" value="RsgA_N"/>
    <property type="match status" value="1"/>
</dbReference>
<evidence type="ECO:0000256" key="8">
    <source>
        <dbReference type="ARBA" id="ARBA00022884"/>
    </source>
</evidence>
<protein>
    <recommendedName>
        <fullName evidence="10">Small ribosomal subunit biogenesis GTPase RsgA</fullName>
        <ecNumber evidence="10">3.6.1.-</ecNumber>
    </recommendedName>
</protein>
<keyword evidence="14" id="KW-1185">Reference proteome</keyword>
<dbReference type="InterPro" id="IPR030378">
    <property type="entry name" value="G_CP_dom"/>
</dbReference>
<dbReference type="EMBL" id="PVNS01000009">
    <property type="protein sequence ID" value="PRO65331.1"/>
    <property type="molecule type" value="Genomic_DNA"/>
</dbReference>
<dbReference type="GO" id="GO:0042274">
    <property type="term" value="P:ribosomal small subunit biogenesis"/>
    <property type="evidence" value="ECO:0007669"/>
    <property type="project" value="UniProtKB-UniRule"/>
</dbReference>
<name>A0A2P6MGD6_ALKUR</name>
<dbReference type="GO" id="GO:0046872">
    <property type="term" value="F:metal ion binding"/>
    <property type="evidence" value="ECO:0007669"/>
    <property type="project" value="UniProtKB-KW"/>
</dbReference>
<keyword evidence="7 10" id="KW-0862">Zinc</keyword>
<dbReference type="OrthoDB" id="9809485at2"/>
<dbReference type="RefSeq" id="WP_105959531.1">
    <property type="nucleotide sequence ID" value="NZ_PVNS01000009.1"/>
</dbReference>
<dbReference type="EC" id="3.6.1.-" evidence="10"/>
<evidence type="ECO:0000256" key="1">
    <source>
        <dbReference type="ARBA" id="ARBA00022490"/>
    </source>
</evidence>
<dbReference type="PROSITE" id="PS51721">
    <property type="entry name" value="G_CP"/>
    <property type="match status" value="1"/>
</dbReference>
<comment type="caution">
    <text evidence="13">The sequence shown here is derived from an EMBL/GenBank/DDBJ whole genome shotgun (WGS) entry which is preliminary data.</text>
</comment>